<dbReference type="Proteomes" id="UP000635565">
    <property type="component" value="Unassembled WGS sequence"/>
</dbReference>
<protein>
    <submittedName>
        <fullName evidence="3">Uncharacterized protein</fullName>
    </submittedName>
</protein>
<feature type="compositionally biased region" description="Polar residues" evidence="1">
    <location>
        <begin position="216"/>
        <end position="225"/>
    </location>
</feature>
<feature type="transmembrane region" description="Helical" evidence="2">
    <location>
        <begin position="97"/>
        <end position="116"/>
    </location>
</feature>
<organism evidence="3 4">
    <name type="scientific">Dictyobacter formicarum</name>
    <dbReference type="NCBI Taxonomy" id="2778368"/>
    <lineage>
        <taxon>Bacteria</taxon>
        <taxon>Bacillati</taxon>
        <taxon>Chloroflexota</taxon>
        <taxon>Ktedonobacteria</taxon>
        <taxon>Ktedonobacterales</taxon>
        <taxon>Dictyobacteraceae</taxon>
        <taxon>Dictyobacter</taxon>
    </lineage>
</organism>
<evidence type="ECO:0000256" key="2">
    <source>
        <dbReference type="SAM" id="Phobius"/>
    </source>
</evidence>
<accession>A0ABQ3V8T9</accession>
<reference evidence="3 4" key="1">
    <citation type="journal article" date="2021" name="Int. J. Syst. Evol. Microbiol.">
        <title>Reticulibacter mediterranei gen. nov., sp. nov., within the new family Reticulibacteraceae fam. nov., and Ktedonospora formicarum gen. nov., sp. nov., Ktedonobacter robiniae sp. nov., Dictyobacter formicarum sp. nov. and Dictyobacter arantiisoli sp. nov., belonging to the class Ktedonobacteria.</title>
        <authorList>
            <person name="Yabe S."/>
            <person name="Zheng Y."/>
            <person name="Wang C.M."/>
            <person name="Sakai Y."/>
            <person name="Abe K."/>
            <person name="Yokota A."/>
            <person name="Donadio S."/>
            <person name="Cavaletti L."/>
            <person name="Monciardini P."/>
        </authorList>
    </citation>
    <scope>NUCLEOTIDE SEQUENCE [LARGE SCALE GENOMIC DNA]</scope>
    <source>
        <strain evidence="3 4">SOSP1-9</strain>
    </source>
</reference>
<comment type="caution">
    <text evidence="3">The sequence shown here is derived from an EMBL/GenBank/DDBJ whole genome shotgun (WGS) entry which is preliminary data.</text>
</comment>
<dbReference type="EMBL" id="BNJJ01000001">
    <property type="protein sequence ID" value="GHO82243.1"/>
    <property type="molecule type" value="Genomic_DNA"/>
</dbReference>
<keyword evidence="4" id="KW-1185">Reference proteome</keyword>
<keyword evidence="2" id="KW-0812">Transmembrane</keyword>
<gene>
    <name evidence="3" type="ORF">KSZ_02490</name>
</gene>
<evidence type="ECO:0000256" key="1">
    <source>
        <dbReference type="SAM" id="MobiDB-lite"/>
    </source>
</evidence>
<dbReference type="RefSeq" id="WP_201359938.1">
    <property type="nucleotide sequence ID" value="NZ_BNJJ01000001.1"/>
</dbReference>
<evidence type="ECO:0000313" key="3">
    <source>
        <dbReference type="EMBL" id="GHO82243.1"/>
    </source>
</evidence>
<evidence type="ECO:0000313" key="4">
    <source>
        <dbReference type="Proteomes" id="UP000635565"/>
    </source>
</evidence>
<feature type="transmembrane region" description="Helical" evidence="2">
    <location>
        <begin position="64"/>
        <end position="85"/>
    </location>
</feature>
<keyword evidence="2" id="KW-1133">Transmembrane helix</keyword>
<feature type="compositionally biased region" description="Low complexity" evidence="1">
    <location>
        <begin position="226"/>
        <end position="241"/>
    </location>
</feature>
<keyword evidence="2" id="KW-0472">Membrane</keyword>
<proteinExistence type="predicted"/>
<name>A0ABQ3V8T9_9CHLR</name>
<feature type="region of interest" description="Disordered" evidence="1">
    <location>
        <begin position="207"/>
        <end position="290"/>
    </location>
</feature>
<sequence length="290" mass="32434">MSTQNTSRLHAFATLHWYDETIKFIFNFVTKTSELLLATGIVVSTANFLTDGSVMQGHVALSDAWAWAQAIAIDSSLGIVFINAFQALRERDKIRAAIFFTLTALLATVAGLITHFDALGHAAGLPVSDKGVSGVIPLWIMTALRAVAVIGFLLTSRLKNFSFNELRDDWHKEENKKQEKQEAVPQIDYNELARHCKALSGISAKKRTLKHPLATSPPNSSCSRPQKNSNQKRNQRNNGSRKPMRNCWRKEQSRETINPYQHETWPNAPKHAAPRAAPGSNNTKKIYKQM</sequence>
<feature type="transmembrane region" description="Helical" evidence="2">
    <location>
        <begin position="136"/>
        <end position="154"/>
    </location>
</feature>